<comment type="caution">
    <text evidence="3">The sequence shown here is derived from an EMBL/GenBank/DDBJ whole genome shotgun (WGS) entry which is preliminary data.</text>
</comment>
<feature type="domain" description="DUF6677" evidence="2">
    <location>
        <begin position="7"/>
        <end position="33"/>
    </location>
</feature>
<proteinExistence type="predicted"/>
<evidence type="ECO:0000313" key="4">
    <source>
        <dbReference type="Proteomes" id="UP000253314"/>
    </source>
</evidence>
<sequence length="93" mass="10484">MKKAWLAFILSFLLPGLGHFYLGRTTKGSILIGIALFIPLLTSIVGGWASLFFIIAVYAIVDSYNLTEVVNKEIKIAQRYIRFAHMKAQHRLS</sequence>
<keyword evidence="4" id="KW-1185">Reference proteome</keyword>
<keyword evidence="1" id="KW-0812">Transmembrane</keyword>
<keyword evidence="1" id="KW-0472">Membrane</keyword>
<evidence type="ECO:0000256" key="1">
    <source>
        <dbReference type="SAM" id="Phobius"/>
    </source>
</evidence>
<dbReference type="Proteomes" id="UP000253314">
    <property type="component" value="Unassembled WGS sequence"/>
</dbReference>
<feature type="transmembrane region" description="Helical" evidence="1">
    <location>
        <begin position="28"/>
        <end position="61"/>
    </location>
</feature>
<protein>
    <submittedName>
        <fullName evidence="3">Sugar ABC transporter permease</fullName>
    </submittedName>
</protein>
<dbReference type="InterPro" id="IPR046499">
    <property type="entry name" value="DUF6677"/>
</dbReference>
<reference evidence="3 4" key="1">
    <citation type="submission" date="2018-07" db="EMBL/GenBank/DDBJ databases">
        <title>Lottiidibacillus patelloidae gen. nov., sp. nov., isolated from the intestinal tract of a marine limpet and the reclassification of B. taeanensis BH030017T, B. algicola KMM 3737T and B. hwajinpoensis SW-72T as genus Lottiidibacillus.</title>
        <authorList>
            <person name="Liu R."/>
            <person name="Huang Z."/>
        </authorList>
    </citation>
    <scope>NUCLEOTIDE SEQUENCE [LARGE SCALE GENOMIC DNA]</scope>
    <source>
        <strain evidence="3 4">BH030017</strain>
    </source>
</reference>
<accession>A0A366XYT5</accession>
<name>A0A366XYT5_9BACI</name>
<dbReference type="Pfam" id="PF20382">
    <property type="entry name" value="DUF6677"/>
    <property type="match status" value="1"/>
</dbReference>
<keyword evidence="1" id="KW-1133">Transmembrane helix</keyword>
<dbReference type="AlphaFoldDB" id="A0A366XYT5"/>
<dbReference type="RefSeq" id="WP_113804723.1">
    <property type="nucleotide sequence ID" value="NZ_QOCW01000003.1"/>
</dbReference>
<gene>
    <name evidence="3" type="ORF">DS031_04385</name>
</gene>
<dbReference type="EMBL" id="QOCW01000003">
    <property type="protein sequence ID" value="RBW70728.1"/>
    <property type="molecule type" value="Genomic_DNA"/>
</dbReference>
<dbReference type="OrthoDB" id="9792998at2"/>
<evidence type="ECO:0000313" key="3">
    <source>
        <dbReference type="EMBL" id="RBW70728.1"/>
    </source>
</evidence>
<evidence type="ECO:0000259" key="2">
    <source>
        <dbReference type="Pfam" id="PF20382"/>
    </source>
</evidence>
<organism evidence="3 4">
    <name type="scientific">Bacillus taeanensis</name>
    <dbReference type="NCBI Taxonomy" id="273032"/>
    <lineage>
        <taxon>Bacteria</taxon>
        <taxon>Bacillati</taxon>
        <taxon>Bacillota</taxon>
        <taxon>Bacilli</taxon>
        <taxon>Bacillales</taxon>
        <taxon>Bacillaceae</taxon>
        <taxon>Bacillus</taxon>
    </lineage>
</organism>